<evidence type="ECO:0000256" key="5">
    <source>
        <dbReference type="HAMAP-Rule" id="MF_00532"/>
    </source>
</evidence>
<dbReference type="InterPro" id="IPR000754">
    <property type="entry name" value="Ribosomal_uS9"/>
</dbReference>
<dbReference type="PANTHER" id="PTHR21569">
    <property type="entry name" value="RIBOSOMAL PROTEIN S9"/>
    <property type="match status" value="1"/>
</dbReference>
<dbReference type="InterPro" id="IPR023035">
    <property type="entry name" value="Ribosomal_uS9_bac/plastid"/>
</dbReference>
<dbReference type="Proteomes" id="UP000007756">
    <property type="component" value="Chromosome"/>
</dbReference>
<dbReference type="HAMAP" id="MF_00532_B">
    <property type="entry name" value="Ribosomal_uS9_B"/>
    <property type="match status" value="1"/>
</dbReference>
<accession>A0A0H3DMF8</accession>
<dbReference type="KEGG" id="mpj:MPNE_0721"/>
<dbReference type="AlphaFoldDB" id="A0A0H3DMF8"/>
<dbReference type="PATRIC" id="fig|722438.3.peg.699"/>
<evidence type="ECO:0000313" key="8">
    <source>
        <dbReference type="Proteomes" id="UP000007756"/>
    </source>
</evidence>
<proteinExistence type="inferred from homology"/>
<protein>
    <recommendedName>
        <fullName evidence="4 5">Small ribosomal subunit protein uS9</fullName>
    </recommendedName>
</protein>
<keyword evidence="2 5" id="KW-0689">Ribosomal protein</keyword>
<dbReference type="GO" id="GO:0006412">
    <property type="term" value="P:translation"/>
    <property type="evidence" value="ECO:0007669"/>
    <property type="project" value="UniProtKB-UniRule"/>
</dbReference>
<evidence type="ECO:0000256" key="1">
    <source>
        <dbReference type="ARBA" id="ARBA00005251"/>
    </source>
</evidence>
<dbReference type="PANTHER" id="PTHR21569:SF1">
    <property type="entry name" value="SMALL RIBOSOMAL SUBUNIT PROTEIN US9M"/>
    <property type="match status" value="1"/>
</dbReference>
<dbReference type="PaxDb" id="722438-MPNE_0721"/>
<dbReference type="GO" id="GO:0003723">
    <property type="term" value="F:RNA binding"/>
    <property type="evidence" value="ECO:0007669"/>
    <property type="project" value="TreeGrafter"/>
</dbReference>
<evidence type="ECO:0000256" key="2">
    <source>
        <dbReference type="ARBA" id="ARBA00022980"/>
    </source>
</evidence>
<reference evidence="7 8" key="1">
    <citation type="journal article" date="2010" name="Appl. Environ. Microbiol.">
        <title>Targeted chromosomal knockouts in Mycoplasma pneumoniae.</title>
        <authorList>
            <person name="Krishnakumar R."/>
            <person name="Assad-Garcia N."/>
            <person name="Benders G.A."/>
            <person name="Phan Q."/>
            <person name="Montague M.G."/>
            <person name="Glass J.I."/>
        </authorList>
    </citation>
    <scope>NUCLEOTIDE SEQUENCE [LARGE SCALE GENOMIC DNA]</scope>
    <source>
        <strain evidence="8">ATCC 15531 / DSM 22911 / NBRC 14401 / NCTC 10119 / FH</strain>
    </source>
</reference>
<sequence length="132" mass="15119">MEKQSYYGLGRRKSSSAKVYLTPTQDKGKITVNRRDPSEYFPNKIVIQDMEQPLDLTDLKKNFDINVVVKGGGFTGQAGAIRLGIVRALLQFNPELKKILKSKKLTTRDKRVKERKKFGLYGARRAPQFTKR</sequence>
<keyword evidence="3 5" id="KW-0687">Ribonucleoprotein</keyword>
<dbReference type="InterPro" id="IPR020568">
    <property type="entry name" value="Ribosomal_Su5_D2-typ_SF"/>
</dbReference>
<dbReference type="HOGENOM" id="CLU_046483_2_1_14"/>
<dbReference type="RefSeq" id="WP_014325637.1">
    <property type="nucleotide sequence ID" value="NZ_CP010546.1"/>
</dbReference>
<dbReference type="NCBIfam" id="NF001099">
    <property type="entry name" value="PRK00132.1"/>
    <property type="match status" value="1"/>
</dbReference>
<dbReference type="InterPro" id="IPR014721">
    <property type="entry name" value="Ribsml_uS5_D2-typ_fold_subgr"/>
</dbReference>
<dbReference type="GO" id="GO:0022627">
    <property type="term" value="C:cytosolic small ribosomal subunit"/>
    <property type="evidence" value="ECO:0007669"/>
    <property type="project" value="TreeGrafter"/>
</dbReference>
<dbReference type="Pfam" id="PF00380">
    <property type="entry name" value="Ribosomal_S9"/>
    <property type="match status" value="1"/>
</dbReference>
<dbReference type="FunFam" id="3.30.230.10:FF:000001">
    <property type="entry name" value="30S ribosomal protein S9"/>
    <property type="match status" value="1"/>
</dbReference>
<name>A0A0H3DMF8_MYCPB</name>
<dbReference type="Gene3D" id="3.30.230.10">
    <property type="match status" value="1"/>
</dbReference>
<dbReference type="eggNOG" id="COG0103">
    <property type="taxonomic scope" value="Bacteria"/>
</dbReference>
<evidence type="ECO:0000313" key="7">
    <source>
        <dbReference type="EMBL" id="ADK86926.1"/>
    </source>
</evidence>
<evidence type="ECO:0000256" key="6">
    <source>
        <dbReference type="RuleBase" id="RU003815"/>
    </source>
</evidence>
<dbReference type="STRING" id="722438.F539_03475"/>
<dbReference type="PROSITE" id="PS00360">
    <property type="entry name" value="RIBOSOMAL_S9"/>
    <property type="match status" value="1"/>
</dbReference>
<comment type="similarity">
    <text evidence="1 5 6">Belongs to the universal ribosomal protein uS9 family.</text>
</comment>
<dbReference type="GeneID" id="66608698"/>
<dbReference type="GO" id="GO:0003735">
    <property type="term" value="F:structural constituent of ribosome"/>
    <property type="evidence" value="ECO:0007669"/>
    <property type="project" value="InterPro"/>
</dbReference>
<dbReference type="SUPFAM" id="SSF54211">
    <property type="entry name" value="Ribosomal protein S5 domain 2-like"/>
    <property type="match status" value="1"/>
</dbReference>
<evidence type="ECO:0000256" key="3">
    <source>
        <dbReference type="ARBA" id="ARBA00023274"/>
    </source>
</evidence>
<organism evidence="7 8">
    <name type="scientific">Mycoplasmoides pneumoniae (strain ATCC 15531 / DSM 23978 / CIP 103766 / NBRC 14401 / NCTC 10119 / FH)</name>
    <name type="common">Mycoplasma pneumoniae</name>
    <dbReference type="NCBI Taxonomy" id="722438"/>
    <lineage>
        <taxon>Bacteria</taxon>
        <taxon>Bacillati</taxon>
        <taxon>Mycoplasmatota</taxon>
        <taxon>Mycoplasmoidales</taxon>
        <taxon>Mycoplasmoidaceae</taxon>
        <taxon>Mycoplasmoides</taxon>
    </lineage>
</organism>
<evidence type="ECO:0000256" key="4">
    <source>
        <dbReference type="ARBA" id="ARBA00035259"/>
    </source>
</evidence>
<dbReference type="EMBL" id="CP002077">
    <property type="protein sequence ID" value="ADK86926.1"/>
    <property type="molecule type" value="Genomic_DNA"/>
</dbReference>
<dbReference type="InterPro" id="IPR020574">
    <property type="entry name" value="Ribosomal_uS9_CS"/>
</dbReference>
<gene>
    <name evidence="5 7" type="primary">rpsI</name>
    <name evidence="7" type="ordered locus">MPNE_0721</name>
</gene>